<feature type="transmembrane region" description="Helical" evidence="1">
    <location>
        <begin position="76"/>
        <end position="99"/>
    </location>
</feature>
<dbReference type="NCBIfam" id="TIGR04086">
    <property type="entry name" value="TIGR04086_membr"/>
    <property type="match status" value="1"/>
</dbReference>
<dbReference type="Proteomes" id="UP000530514">
    <property type="component" value="Unassembled WGS sequence"/>
</dbReference>
<dbReference type="EMBL" id="JACEIP010000001">
    <property type="protein sequence ID" value="MBA4541351.1"/>
    <property type="molecule type" value="Genomic_DNA"/>
</dbReference>
<accession>A0A7W2AG75</accession>
<feature type="transmembrane region" description="Helical" evidence="1">
    <location>
        <begin position="105"/>
        <end position="126"/>
    </location>
</feature>
<gene>
    <name evidence="2" type="ORF">H1164_00295</name>
</gene>
<sequence>MKEAWFDSAKKGWQSPWIIGQLFIWGIIFIGSFIVAIFLRYSSLESADIPILSYILNGLALFAGGFVAGKKSGKRGLYYGAAQGIIYVAILLLIGFLAFDSLTTFHPFMFSAFAIGLSSLGGILGVNNSKSS</sequence>
<feature type="transmembrane region" description="Helical" evidence="1">
    <location>
        <begin position="21"/>
        <end position="39"/>
    </location>
</feature>
<feature type="transmembrane region" description="Helical" evidence="1">
    <location>
        <begin position="51"/>
        <end position="69"/>
    </location>
</feature>
<keyword evidence="1" id="KW-1133">Transmembrane helix</keyword>
<protein>
    <submittedName>
        <fullName evidence="2">TIGR04086 family membrane protein</fullName>
    </submittedName>
</protein>
<evidence type="ECO:0000256" key="1">
    <source>
        <dbReference type="SAM" id="Phobius"/>
    </source>
</evidence>
<dbReference type="Pfam" id="PF12670">
    <property type="entry name" value="DUF3792"/>
    <property type="match status" value="1"/>
</dbReference>
<keyword evidence="1" id="KW-0472">Membrane</keyword>
<organism evidence="2 3">
    <name type="scientific">Thermoactinomyces daqus</name>
    <dbReference type="NCBI Taxonomy" id="1329516"/>
    <lineage>
        <taxon>Bacteria</taxon>
        <taxon>Bacillati</taxon>
        <taxon>Bacillota</taxon>
        <taxon>Bacilli</taxon>
        <taxon>Bacillales</taxon>
        <taxon>Thermoactinomycetaceae</taxon>
        <taxon>Thermoactinomyces</taxon>
    </lineage>
</organism>
<evidence type="ECO:0000313" key="2">
    <source>
        <dbReference type="EMBL" id="MBA4541351.1"/>
    </source>
</evidence>
<comment type="caution">
    <text evidence="2">The sequence shown here is derived from an EMBL/GenBank/DDBJ whole genome shotgun (WGS) entry which is preliminary data.</text>
</comment>
<reference evidence="2 3" key="1">
    <citation type="submission" date="2020-07" db="EMBL/GenBank/DDBJ databases">
        <authorList>
            <person name="Feng H."/>
        </authorList>
    </citation>
    <scope>NUCLEOTIDE SEQUENCE [LARGE SCALE GENOMIC DNA]</scope>
    <source>
        <strain evidence="3">s-11</strain>
    </source>
</reference>
<proteinExistence type="predicted"/>
<name>A0A7W2AG75_9BACL</name>
<keyword evidence="1" id="KW-0812">Transmembrane</keyword>
<keyword evidence="3" id="KW-1185">Reference proteome</keyword>
<dbReference type="AlphaFoldDB" id="A0A7W2AG75"/>
<dbReference type="OrthoDB" id="2381657at2"/>
<dbReference type="InterPro" id="IPR023804">
    <property type="entry name" value="DUF3792_TM"/>
</dbReference>
<evidence type="ECO:0000313" key="3">
    <source>
        <dbReference type="Proteomes" id="UP000530514"/>
    </source>
</evidence>
<dbReference type="RefSeq" id="WP_033099192.1">
    <property type="nucleotide sequence ID" value="NZ_JACEIP010000001.1"/>
</dbReference>